<reference evidence="1" key="1">
    <citation type="submission" date="2018-05" db="EMBL/GenBank/DDBJ databases">
        <authorList>
            <person name="Lanie J.A."/>
            <person name="Ng W.-L."/>
            <person name="Kazmierczak K.M."/>
            <person name="Andrzejewski T.M."/>
            <person name="Davidsen T.M."/>
            <person name="Wayne K.J."/>
            <person name="Tettelin H."/>
            <person name="Glass J.I."/>
            <person name="Rusch D."/>
            <person name="Podicherti R."/>
            <person name="Tsui H.-C.T."/>
            <person name="Winkler M.E."/>
        </authorList>
    </citation>
    <scope>NUCLEOTIDE SEQUENCE</scope>
</reference>
<dbReference type="InterPro" id="IPR011009">
    <property type="entry name" value="Kinase-like_dom_sf"/>
</dbReference>
<proteinExistence type="predicted"/>
<name>A0A382J5J7_9ZZZZ</name>
<dbReference type="EMBL" id="UINC01071634">
    <property type="protein sequence ID" value="SVC06692.1"/>
    <property type="molecule type" value="Genomic_DNA"/>
</dbReference>
<accession>A0A382J5J7</accession>
<organism evidence="1">
    <name type="scientific">marine metagenome</name>
    <dbReference type="NCBI Taxonomy" id="408172"/>
    <lineage>
        <taxon>unclassified sequences</taxon>
        <taxon>metagenomes</taxon>
        <taxon>ecological metagenomes</taxon>
    </lineage>
</organism>
<protein>
    <submittedName>
        <fullName evidence="1">Uncharacterized protein</fullName>
    </submittedName>
</protein>
<dbReference type="SUPFAM" id="SSF56112">
    <property type="entry name" value="Protein kinase-like (PK-like)"/>
    <property type="match status" value="1"/>
</dbReference>
<evidence type="ECO:0000313" key="1">
    <source>
        <dbReference type="EMBL" id="SVC06692.1"/>
    </source>
</evidence>
<feature type="non-terminal residue" evidence="1">
    <location>
        <position position="209"/>
    </location>
</feature>
<gene>
    <name evidence="1" type="ORF">METZ01_LOCUS259546</name>
</gene>
<dbReference type="AlphaFoldDB" id="A0A382J5J7"/>
<sequence>MSEKQNSRIVETIDESKSLAIKDACVRLLPNCAKGTDVIVSPTQFGCNGATFKANVNGSSDYFVRLLNEGWISRIENGPYIPPSALVQYTHAVGEAGLGPTVLASDGQAMIQEWVEDMVPLLDNFDMIIDDAEHAVAIGALLGRMHQLPVYADKAIRVGPICYTPWEFDKALPGLCEQDQELENVWIEFDALRTRPPLVGNPGSRLVLV</sequence>